<evidence type="ECO:0000313" key="2">
    <source>
        <dbReference type="Proteomes" id="UP000265520"/>
    </source>
</evidence>
<sequence length="52" mass="5790">MNNTDNSMDSWINELLTSDNPDTFNNLSGVPFTPLFDVSSPFGMSHLHLSMT</sequence>
<accession>A0A392T8N9</accession>
<feature type="non-terminal residue" evidence="1">
    <location>
        <position position="52"/>
    </location>
</feature>
<keyword evidence="2" id="KW-1185">Reference proteome</keyword>
<organism evidence="1 2">
    <name type="scientific">Trifolium medium</name>
    <dbReference type="NCBI Taxonomy" id="97028"/>
    <lineage>
        <taxon>Eukaryota</taxon>
        <taxon>Viridiplantae</taxon>
        <taxon>Streptophyta</taxon>
        <taxon>Embryophyta</taxon>
        <taxon>Tracheophyta</taxon>
        <taxon>Spermatophyta</taxon>
        <taxon>Magnoliopsida</taxon>
        <taxon>eudicotyledons</taxon>
        <taxon>Gunneridae</taxon>
        <taxon>Pentapetalae</taxon>
        <taxon>rosids</taxon>
        <taxon>fabids</taxon>
        <taxon>Fabales</taxon>
        <taxon>Fabaceae</taxon>
        <taxon>Papilionoideae</taxon>
        <taxon>50 kb inversion clade</taxon>
        <taxon>NPAAA clade</taxon>
        <taxon>Hologalegina</taxon>
        <taxon>IRL clade</taxon>
        <taxon>Trifolieae</taxon>
        <taxon>Trifolium</taxon>
    </lineage>
</organism>
<evidence type="ECO:0000313" key="1">
    <source>
        <dbReference type="EMBL" id="MCI56675.1"/>
    </source>
</evidence>
<proteinExistence type="predicted"/>
<dbReference type="Proteomes" id="UP000265520">
    <property type="component" value="Unassembled WGS sequence"/>
</dbReference>
<name>A0A392T8N9_9FABA</name>
<protein>
    <submittedName>
        <fullName evidence="1">Uncharacterized protein</fullName>
    </submittedName>
</protein>
<dbReference type="EMBL" id="LXQA010516008">
    <property type="protein sequence ID" value="MCI56675.1"/>
    <property type="molecule type" value="Genomic_DNA"/>
</dbReference>
<comment type="caution">
    <text evidence="1">The sequence shown here is derived from an EMBL/GenBank/DDBJ whole genome shotgun (WGS) entry which is preliminary data.</text>
</comment>
<reference evidence="1 2" key="1">
    <citation type="journal article" date="2018" name="Front. Plant Sci.">
        <title>Red Clover (Trifolium pratense) and Zigzag Clover (T. medium) - A Picture of Genomic Similarities and Differences.</title>
        <authorList>
            <person name="Dluhosova J."/>
            <person name="Istvanek J."/>
            <person name="Nedelnik J."/>
            <person name="Repkova J."/>
        </authorList>
    </citation>
    <scope>NUCLEOTIDE SEQUENCE [LARGE SCALE GENOMIC DNA]</scope>
    <source>
        <strain evidence="2">cv. 10/8</strain>
        <tissue evidence="1">Leaf</tissue>
    </source>
</reference>
<dbReference type="AlphaFoldDB" id="A0A392T8N9"/>